<evidence type="ECO:0000313" key="1">
    <source>
        <dbReference type="EMBL" id="POW07997.1"/>
    </source>
</evidence>
<dbReference type="VEuPathDB" id="FungiDB:PSHT_09733"/>
<dbReference type="EMBL" id="PKSM01000141">
    <property type="protein sequence ID" value="POW07997.1"/>
    <property type="molecule type" value="Genomic_DNA"/>
</dbReference>
<keyword evidence="2" id="KW-1185">Reference proteome</keyword>
<organism evidence="1 2">
    <name type="scientific">Puccinia striiformis</name>
    <dbReference type="NCBI Taxonomy" id="27350"/>
    <lineage>
        <taxon>Eukaryota</taxon>
        <taxon>Fungi</taxon>
        <taxon>Dikarya</taxon>
        <taxon>Basidiomycota</taxon>
        <taxon>Pucciniomycotina</taxon>
        <taxon>Pucciniomycetes</taxon>
        <taxon>Pucciniales</taxon>
        <taxon>Pucciniaceae</taxon>
        <taxon>Puccinia</taxon>
    </lineage>
</organism>
<evidence type="ECO:0000313" key="2">
    <source>
        <dbReference type="Proteomes" id="UP000238274"/>
    </source>
</evidence>
<dbReference type="OrthoDB" id="2503913at2759"/>
<accession>A0A2S4VER2</accession>
<sequence>MSQGHTLVDFAKYMMGTRSNFDLPPEPTSEEIHWREKFADCALRGGPHPSTQSDLPEYHPSTMLDHAKFNASDKNRCDLDFRSRGFARITFEWRKSNLSDSEWNRCTAEILCDHWGIWVINEQISSTDSSLDAKSVLEQWLVSSYADFTQKRERMAAGQQIVVPDFDDHTLRHMKYRQQVIDSRFRTALAVFPDQPNFLALFRDPDTVSDYEDSKDITILPTRIVPSWRSKVFTSIVRAIDVATIQLAQSEKKTAIMRWLSRIDERNLRENEESYERIPSGLPFDAYDRDFIEKTSTLEHRQLRIVKKNQDFTLDEALEHLKLVTGSSFGLYM</sequence>
<protein>
    <submittedName>
        <fullName evidence="1">Uncharacterized protein</fullName>
    </submittedName>
</protein>
<dbReference type="VEuPathDB" id="FungiDB:PSTT_08817"/>
<gene>
    <name evidence="1" type="ORF">PSHT_09733</name>
</gene>
<name>A0A2S4VER2_9BASI</name>
<reference evidence="2" key="3">
    <citation type="journal article" date="2018" name="Mol. Plant Microbe Interact.">
        <title>Genome sequence resources for the wheat stripe rust pathogen (Puccinia striiformis f. sp. tritici) and the barley stripe rust pathogen (Puccinia striiformis f. sp. hordei).</title>
        <authorList>
            <person name="Xia C."/>
            <person name="Wang M."/>
            <person name="Yin C."/>
            <person name="Cornejo O.E."/>
            <person name="Hulbert S.H."/>
            <person name="Chen X."/>
        </authorList>
    </citation>
    <scope>NUCLEOTIDE SEQUENCE [LARGE SCALE GENOMIC DNA]</scope>
    <source>
        <strain evidence="2">93TX-2</strain>
    </source>
</reference>
<proteinExistence type="predicted"/>
<comment type="caution">
    <text evidence="1">The sequence shown here is derived from an EMBL/GenBank/DDBJ whole genome shotgun (WGS) entry which is preliminary data.</text>
</comment>
<dbReference type="Proteomes" id="UP000238274">
    <property type="component" value="Unassembled WGS sequence"/>
</dbReference>
<reference evidence="1 2" key="1">
    <citation type="submission" date="2017-12" db="EMBL/GenBank/DDBJ databases">
        <title>Gene loss provides genomic basis for host adaptation in cereal stripe rust fungi.</title>
        <authorList>
            <person name="Xia C."/>
        </authorList>
    </citation>
    <scope>NUCLEOTIDE SEQUENCE [LARGE SCALE GENOMIC DNA]</scope>
    <source>
        <strain evidence="1 2">93TX-2</strain>
    </source>
</reference>
<dbReference type="AlphaFoldDB" id="A0A2S4VER2"/>
<reference evidence="2" key="2">
    <citation type="journal article" date="2018" name="BMC Genomics">
        <title>Genomic insights into host adaptation between the wheat stripe rust pathogen (Puccinia striiformis f. sp. tritici) and the barley stripe rust pathogen (Puccinia striiformis f. sp. hordei).</title>
        <authorList>
            <person name="Xia C."/>
            <person name="Wang M."/>
            <person name="Yin C."/>
            <person name="Cornejo O.E."/>
            <person name="Hulbert S.H."/>
            <person name="Chen X."/>
        </authorList>
    </citation>
    <scope>NUCLEOTIDE SEQUENCE [LARGE SCALE GENOMIC DNA]</scope>
    <source>
        <strain evidence="2">93TX-2</strain>
    </source>
</reference>